<feature type="region of interest" description="Disordered" evidence="1">
    <location>
        <begin position="1"/>
        <end position="34"/>
    </location>
</feature>
<keyword evidence="4" id="KW-1185">Reference proteome</keyword>
<dbReference type="AlphaFoldDB" id="A0ABD5UXJ2"/>
<dbReference type="InterPro" id="IPR011006">
    <property type="entry name" value="CheY-like_superfamily"/>
</dbReference>
<evidence type="ECO:0000256" key="1">
    <source>
        <dbReference type="SAM" id="MobiDB-lite"/>
    </source>
</evidence>
<proteinExistence type="predicted"/>
<organism evidence="3 4">
    <name type="scientific">Halopenitus salinus</name>
    <dbReference type="NCBI Taxonomy" id="1198295"/>
    <lineage>
        <taxon>Archaea</taxon>
        <taxon>Methanobacteriati</taxon>
        <taxon>Methanobacteriota</taxon>
        <taxon>Stenosarchaea group</taxon>
        <taxon>Halobacteria</taxon>
        <taxon>Halobacteriales</taxon>
        <taxon>Haloferacaceae</taxon>
        <taxon>Halopenitus</taxon>
    </lineage>
</organism>
<sequence length="290" mass="31967">MRPTNRSERANHPRPGEGNASQTRRRSGSSGSHGATVLVVDEDHHADRYAMWLSKTYTVRTASTRDETLAVLDASVAVVLLGYGLDGDLKRDVVAAVEETSSACKIALVSTEREAIADAAVAHHGTITRPVTEDAVSTTVARLLRRAVYHDALRTYYGVTARMSAYEISDGETDRRSDPDYERLRRRRSEAIDRIEELQAALSADDKRAVLDALTAEATLPARPDDSSVKTRKHRPDSCRECGLEWGIDHGGDVGDGYLSLGAYTWKCRRCGSVQSVPNPNNRSLARRRY</sequence>
<dbReference type="SUPFAM" id="SSF52172">
    <property type="entry name" value="CheY-like"/>
    <property type="match status" value="1"/>
</dbReference>
<dbReference type="InterPro" id="IPR040726">
    <property type="entry name" value="HalOD2"/>
</dbReference>
<dbReference type="Gene3D" id="3.40.50.2300">
    <property type="match status" value="1"/>
</dbReference>
<dbReference type="Proteomes" id="UP001596296">
    <property type="component" value="Unassembled WGS sequence"/>
</dbReference>
<dbReference type="EMBL" id="JBHSXL010000003">
    <property type="protein sequence ID" value="MFC6891596.1"/>
    <property type="molecule type" value="Genomic_DNA"/>
</dbReference>
<evidence type="ECO:0000313" key="4">
    <source>
        <dbReference type="Proteomes" id="UP001596296"/>
    </source>
</evidence>
<evidence type="ECO:0000313" key="3">
    <source>
        <dbReference type="EMBL" id="MFC6891596.1"/>
    </source>
</evidence>
<comment type="caution">
    <text evidence="3">The sequence shown here is derived from an EMBL/GenBank/DDBJ whole genome shotgun (WGS) entry which is preliminary data.</text>
</comment>
<feature type="compositionally biased region" description="Basic and acidic residues" evidence="1">
    <location>
        <begin position="1"/>
        <end position="15"/>
    </location>
</feature>
<evidence type="ECO:0000259" key="2">
    <source>
        <dbReference type="Pfam" id="PF18547"/>
    </source>
</evidence>
<gene>
    <name evidence="3" type="ORF">ACFQE9_03050</name>
</gene>
<dbReference type="RefSeq" id="WP_379740116.1">
    <property type="nucleotide sequence ID" value="NZ_JBHSVN010000001.1"/>
</dbReference>
<protein>
    <recommendedName>
        <fullName evidence="2">Halobacterial output domain-containing protein</fullName>
    </recommendedName>
</protein>
<name>A0ABD5UXJ2_9EURY</name>
<feature type="domain" description="Halobacterial output" evidence="2">
    <location>
        <begin position="235"/>
        <end position="280"/>
    </location>
</feature>
<reference evidence="3 4" key="1">
    <citation type="journal article" date="2019" name="Int. J. Syst. Evol. Microbiol.">
        <title>The Global Catalogue of Microorganisms (GCM) 10K type strain sequencing project: providing services to taxonomists for standard genome sequencing and annotation.</title>
        <authorList>
            <consortium name="The Broad Institute Genomics Platform"/>
            <consortium name="The Broad Institute Genome Sequencing Center for Infectious Disease"/>
            <person name="Wu L."/>
            <person name="Ma J."/>
        </authorList>
    </citation>
    <scope>NUCLEOTIDE SEQUENCE [LARGE SCALE GENOMIC DNA]</scope>
    <source>
        <strain evidence="3 4">SKJ47</strain>
    </source>
</reference>
<dbReference type="Pfam" id="PF18547">
    <property type="entry name" value="HalOD2"/>
    <property type="match status" value="1"/>
</dbReference>
<accession>A0ABD5UXJ2</accession>